<keyword evidence="3" id="KW-1185">Reference proteome</keyword>
<feature type="transmembrane region" description="Helical" evidence="1">
    <location>
        <begin position="94"/>
        <end position="115"/>
    </location>
</feature>
<dbReference type="EMBL" id="PHHA01000002">
    <property type="protein sequence ID" value="PJG86353.1"/>
    <property type="molecule type" value="Genomic_DNA"/>
</dbReference>
<dbReference type="Proteomes" id="UP000229329">
    <property type="component" value="Unassembled WGS sequence"/>
</dbReference>
<dbReference type="AlphaFoldDB" id="A0A2M8S5F7"/>
<feature type="transmembrane region" description="Helical" evidence="1">
    <location>
        <begin position="33"/>
        <end position="57"/>
    </location>
</feature>
<protein>
    <recommendedName>
        <fullName evidence="4">EamA-like transporter family protein</fullName>
    </recommendedName>
</protein>
<reference evidence="2 3" key="1">
    <citation type="submission" date="2017-11" db="EMBL/GenBank/DDBJ databases">
        <title>Reclassification of Bisgaard taxon 7 as Conservatibacter flavescens gen. nov., sp. nov.</title>
        <authorList>
            <person name="Christensen H."/>
        </authorList>
    </citation>
    <scope>NUCLEOTIDE SEQUENCE [LARGE SCALE GENOMIC DNA]</scope>
    <source>
        <strain evidence="2 3">7_4</strain>
    </source>
</reference>
<evidence type="ECO:0000256" key="1">
    <source>
        <dbReference type="SAM" id="Phobius"/>
    </source>
</evidence>
<proteinExistence type="predicted"/>
<evidence type="ECO:0000313" key="3">
    <source>
        <dbReference type="Proteomes" id="UP000229329"/>
    </source>
</evidence>
<keyword evidence="1" id="KW-0472">Membrane</keyword>
<gene>
    <name evidence="2" type="ORF">CVP05_00640</name>
</gene>
<organism evidence="2 3">
    <name type="scientific">Conservatibacter flavescens</name>
    <dbReference type="NCBI Taxonomy" id="28161"/>
    <lineage>
        <taxon>Bacteria</taxon>
        <taxon>Pseudomonadati</taxon>
        <taxon>Pseudomonadota</taxon>
        <taxon>Gammaproteobacteria</taxon>
        <taxon>Pasteurellales</taxon>
        <taxon>Pasteurellaceae</taxon>
        <taxon>Conservatibacter</taxon>
    </lineage>
</organism>
<accession>A0A2M8S5F7</accession>
<keyword evidence="1" id="KW-0812">Transmembrane</keyword>
<name>A0A2M8S5F7_9PAST</name>
<sequence>MNTNFIFALLVGMIVPLQAPLNAYVARSLGSPLWATLVSLSVSVIATVPLLMLFKVSAPQFGNLGQVPWYGWLGGLCGVVFVASSVILAPKIGIANFAVLAIAGQIIGALVLDHFGLFGLAVKPINWFKIAGVAVMVGGILLVQYGNKVPAGVSS</sequence>
<dbReference type="PANTHER" id="PTHR34821">
    <property type="entry name" value="INNER MEMBRANE PROTEIN YDCZ"/>
    <property type="match status" value="1"/>
</dbReference>
<dbReference type="InterPro" id="IPR006750">
    <property type="entry name" value="YdcZ"/>
</dbReference>
<evidence type="ECO:0000313" key="2">
    <source>
        <dbReference type="EMBL" id="PJG86353.1"/>
    </source>
</evidence>
<evidence type="ECO:0008006" key="4">
    <source>
        <dbReference type="Google" id="ProtNLM"/>
    </source>
</evidence>
<dbReference type="GO" id="GO:0005886">
    <property type="term" value="C:plasma membrane"/>
    <property type="evidence" value="ECO:0007669"/>
    <property type="project" value="TreeGrafter"/>
</dbReference>
<keyword evidence="1" id="KW-1133">Transmembrane helix</keyword>
<feature type="transmembrane region" description="Helical" evidence="1">
    <location>
        <begin position="127"/>
        <end position="146"/>
    </location>
</feature>
<dbReference type="RefSeq" id="WP_100287629.1">
    <property type="nucleotide sequence ID" value="NZ_PHHA01000002.1"/>
</dbReference>
<comment type="caution">
    <text evidence="2">The sequence shown here is derived from an EMBL/GenBank/DDBJ whole genome shotgun (WGS) entry which is preliminary data.</text>
</comment>
<dbReference type="OrthoDB" id="9097160at2"/>
<dbReference type="PANTHER" id="PTHR34821:SF2">
    <property type="entry name" value="INNER MEMBRANE PROTEIN YDCZ"/>
    <property type="match status" value="1"/>
</dbReference>
<dbReference type="Pfam" id="PF04657">
    <property type="entry name" value="DMT_YdcZ"/>
    <property type="match status" value="1"/>
</dbReference>
<feature type="transmembrane region" description="Helical" evidence="1">
    <location>
        <begin position="69"/>
        <end position="88"/>
    </location>
</feature>